<comment type="caution">
    <text evidence="2">The sequence shown here is derived from an EMBL/GenBank/DDBJ whole genome shotgun (WGS) entry which is preliminary data.</text>
</comment>
<feature type="compositionally biased region" description="Gly residues" evidence="1">
    <location>
        <begin position="86"/>
        <end position="95"/>
    </location>
</feature>
<sequence length="95" mass="10305">MTFGLLLIVGAAIVLKWQFSETRWAAQAFLGHRAGRRRQMAASPRIHCLPCHGTGWLGREPERTLNFTGDGFEDRHSPATTCPSCGGTGTAPGPR</sequence>
<reference evidence="2 3" key="1">
    <citation type="submission" date="2020-08" db="EMBL/GenBank/DDBJ databases">
        <title>Sequencing the genomes of 1000 actinobacteria strains.</title>
        <authorList>
            <person name="Klenk H.-P."/>
        </authorList>
    </citation>
    <scope>NUCLEOTIDE SEQUENCE [LARGE SCALE GENOMIC DNA]</scope>
    <source>
        <strain evidence="2 3">DSM 45518</strain>
    </source>
</reference>
<name>A0A7W7D113_9ACTN</name>
<evidence type="ECO:0000256" key="1">
    <source>
        <dbReference type="SAM" id="MobiDB-lite"/>
    </source>
</evidence>
<dbReference type="Proteomes" id="UP000542742">
    <property type="component" value="Unassembled WGS sequence"/>
</dbReference>
<organism evidence="2 3">
    <name type="scientific">Paractinoplanes abujensis</name>
    <dbReference type="NCBI Taxonomy" id="882441"/>
    <lineage>
        <taxon>Bacteria</taxon>
        <taxon>Bacillati</taxon>
        <taxon>Actinomycetota</taxon>
        <taxon>Actinomycetes</taxon>
        <taxon>Micromonosporales</taxon>
        <taxon>Micromonosporaceae</taxon>
        <taxon>Paractinoplanes</taxon>
    </lineage>
</organism>
<feature type="region of interest" description="Disordered" evidence="1">
    <location>
        <begin position="69"/>
        <end position="95"/>
    </location>
</feature>
<accession>A0A7W7D113</accession>
<evidence type="ECO:0000313" key="2">
    <source>
        <dbReference type="EMBL" id="MBB4698357.1"/>
    </source>
</evidence>
<protein>
    <submittedName>
        <fullName evidence="2">DnaJ-class molecular chaperone</fullName>
    </submittedName>
</protein>
<dbReference type="AlphaFoldDB" id="A0A7W7D113"/>
<keyword evidence="3" id="KW-1185">Reference proteome</keyword>
<gene>
    <name evidence="2" type="ORF">BKA14_008505</name>
</gene>
<dbReference type="EMBL" id="JACHMF010000001">
    <property type="protein sequence ID" value="MBB4698357.1"/>
    <property type="molecule type" value="Genomic_DNA"/>
</dbReference>
<dbReference type="RefSeq" id="WP_184956371.1">
    <property type="nucleotide sequence ID" value="NZ_BOMC01000024.1"/>
</dbReference>
<evidence type="ECO:0000313" key="3">
    <source>
        <dbReference type="Proteomes" id="UP000542742"/>
    </source>
</evidence>
<dbReference type="InterPro" id="IPR036410">
    <property type="entry name" value="HSP_DnaJ_Cys-rich_dom_sf"/>
</dbReference>
<proteinExistence type="predicted"/>
<dbReference type="SUPFAM" id="SSF57938">
    <property type="entry name" value="DnaJ/Hsp40 cysteine-rich domain"/>
    <property type="match status" value="1"/>
</dbReference>